<name>A0A7S4UZE2_9EUKA</name>
<gene>
    <name evidence="1" type="ORF">NAES01612_LOCUS25121</name>
</gene>
<dbReference type="AlphaFoldDB" id="A0A7S4UZE2"/>
<evidence type="ECO:0000313" key="1">
    <source>
        <dbReference type="EMBL" id="CAE2338318.1"/>
    </source>
</evidence>
<proteinExistence type="predicted"/>
<organism evidence="1">
    <name type="scientific">Paramoeba aestuarina</name>
    <dbReference type="NCBI Taxonomy" id="180227"/>
    <lineage>
        <taxon>Eukaryota</taxon>
        <taxon>Amoebozoa</taxon>
        <taxon>Discosea</taxon>
        <taxon>Flabellinia</taxon>
        <taxon>Dactylopodida</taxon>
        <taxon>Paramoebidae</taxon>
        <taxon>Paramoeba</taxon>
    </lineage>
</organism>
<protein>
    <submittedName>
        <fullName evidence="1">Uncharacterized protein</fullName>
    </submittedName>
</protein>
<accession>A0A7S4UZE2</accession>
<reference evidence="1" key="1">
    <citation type="submission" date="2021-01" db="EMBL/GenBank/DDBJ databases">
        <authorList>
            <person name="Corre E."/>
            <person name="Pelletier E."/>
            <person name="Niang G."/>
            <person name="Scheremetjew M."/>
            <person name="Finn R."/>
            <person name="Kale V."/>
            <person name="Holt S."/>
            <person name="Cochrane G."/>
            <person name="Meng A."/>
            <person name="Brown T."/>
            <person name="Cohen L."/>
        </authorList>
    </citation>
    <scope>NUCLEOTIDE SEQUENCE</scope>
    <source>
        <strain evidence="1">SoJaBio B1-5/56/2</strain>
    </source>
</reference>
<dbReference type="EMBL" id="HBKR01038480">
    <property type="protein sequence ID" value="CAE2338318.1"/>
    <property type="molecule type" value="Transcribed_RNA"/>
</dbReference>
<sequence>MPPSTLCMKRLSLHETNCLKRVSVVTIARFSTARPLSEKPSDGDEVKKNFQSLVDDIFASQRFKSQIKPSQKHQMYSQFLDGLVETRHSTIGNIGKLCAIFRKQDFAEKKILDILYAHISRSAGKMNCVDVYQTLRFMMESGVCKVDPFVRTKQRLMQVYKHMDSTALSCSIKAIASFDKSNVDGNIIVLFARFLKIWRVRRAKVCELLNISSAARECSYRDKALANRILNETLFLHGRKELSMHDISHIHTALQGIGYHSQQLENAMLASSMRTKGIIVFG</sequence>